<reference evidence="1 2" key="1">
    <citation type="journal article" date="2017" name="BMC Genomics">
        <title>Genomic analysis of methanogenic archaea reveals a shift towards energy conservation.</title>
        <authorList>
            <person name="Gilmore S.P."/>
            <person name="Henske J.K."/>
            <person name="Sexton J.A."/>
            <person name="Solomon K.V."/>
            <person name="Seppala S."/>
            <person name="Yoo J.I."/>
            <person name="Huyett L.M."/>
            <person name="Pressman A."/>
            <person name="Cogan J.Z."/>
            <person name="Kivenson V."/>
            <person name="Peng X."/>
            <person name="Tan Y."/>
            <person name="Valentine D.L."/>
            <person name="O'Malley M.A."/>
        </authorList>
    </citation>
    <scope>NUCLEOTIDE SEQUENCE [LARGE SCALE GENOMIC DNA]</scope>
    <source>
        <strain evidence="1 2">MC-15</strain>
    </source>
</reference>
<dbReference type="AlphaFoldDB" id="A0A2A2HSU5"/>
<protein>
    <submittedName>
        <fullName evidence="1">Uncharacterized protein</fullName>
    </submittedName>
</protein>
<dbReference type="RefSeq" id="WP_095644656.1">
    <property type="nucleotide sequence ID" value="NZ_LMVP01000242.1"/>
</dbReference>
<gene>
    <name evidence="1" type="ORF">ASJ81_20370</name>
</gene>
<evidence type="ECO:0000313" key="1">
    <source>
        <dbReference type="EMBL" id="PAV12462.1"/>
    </source>
</evidence>
<accession>A0A2A2HSU5</accession>
<organism evidence="1 2">
    <name type="scientific">Methanosarcina spelaei</name>
    <dbReference type="NCBI Taxonomy" id="1036679"/>
    <lineage>
        <taxon>Archaea</taxon>
        <taxon>Methanobacteriati</taxon>
        <taxon>Methanobacteriota</taxon>
        <taxon>Stenosarchaea group</taxon>
        <taxon>Methanomicrobia</taxon>
        <taxon>Methanosarcinales</taxon>
        <taxon>Methanosarcinaceae</taxon>
        <taxon>Methanosarcina</taxon>
    </lineage>
</organism>
<proteinExistence type="predicted"/>
<sequence>MAIKETDFSRLNEKLVDNPSAKFFICMRNIPAYVKNEQIMECPVLSPSNKLANNYRLGLMDPCQFYMNYYNELKSPICQELMKSILSISKNYDIYIVNINKDARLLLLDILKNIK</sequence>
<evidence type="ECO:0000313" key="2">
    <source>
        <dbReference type="Proteomes" id="UP000218164"/>
    </source>
</evidence>
<name>A0A2A2HSU5_9EURY</name>
<dbReference type="Proteomes" id="UP000218164">
    <property type="component" value="Unassembled WGS sequence"/>
</dbReference>
<dbReference type="OrthoDB" id="130936at2157"/>
<keyword evidence="2" id="KW-1185">Reference proteome</keyword>
<comment type="caution">
    <text evidence="1">The sequence shown here is derived from an EMBL/GenBank/DDBJ whole genome shotgun (WGS) entry which is preliminary data.</text>
</comment>
<dbReference type="EMBL" id="LMVP01000242">
    <property type="protein sequence ID" value="PAV12462.1"/>
    <property type="molecule type" value="Genomic_DNA"/>
</dbReference>